<keyword evidence="3" id="KW-1185">Reference proteome</keyword>
<sequence>MHQITWFKEYLNTGSNDPDAPERKKLLKKALVIIRGYGGNDAGNGIWKGWSEEEIRESLVPLIVESISNAVRKTIRLRATYIVVPKNLPQECFPIMLIKFPSPDEDYDKQGCLRNSTSWRCSSTIIFRKQ</sequence>
<protein>
    <submittedName>
        <fullName evidence="2">OLC1v1013919C1</fullName>
    </submittedName>
</protein>
<dbReference type="AlphaFoldDB" id="A0AAV1DZW4"/>
<reference evidence="2" key="1">
    <citation type="submission" date="2023-03" db="EMBL/GenBank/DDBJ databases">
        <authorList>
            <person name="Julca I."/>
        </authorList>
    </citation>
    <scope>NUCLEOTIDE SEQUENCE</scope>
</reference>
<dbReference type="PANTHER" id="PTHR22835:SF659">
    <property type="entry name" value="GDSL LIPASE_ACYLHYDROLASE, PUTATIVE (AFU_ORTHOLOGUE AFUA_2G00510)-RELATED"/>
    <property type="match status" value="1"/>
</dbReference>
<evidence type="ECO:0000256" key="1">
    <source>
        <dbReference type="ARBA" id="ARBA00008668"/>
    </source>
</evidence>
<dbReference type="Proteomes" id="UP001161247">
    <property type="component" value="Chromosome 7"/>
</dbReference>
<dbReference type="PANTHER" id="PTHR22835">
    <property type="entry name" value="ZINC FINGER FYVE DOMAIN CONTAINING PROTEIN"/>
    <property type="match status" value="1"/>
</dbReference>
<proteinExistence type="inferred from homology"/>
<dbReference type="InterPro" id="IPR036514">
    <property type="entry name" value="SGNH_hydro_sf"/>
</dbReference>
<dbReference type="EMBL" id="OX459124">
    <property type="protein sequence ID" value="CAI9113337.1"/>
    <property type="molecule type" value="Genomic_DNA"/>
</dbReference>
<gene>
    <name evidence="2" type="ORF">OLC1_LOCUS20372</name>
</gene>
<evidence type="ECO:0000313" key="3">
    <source>
        <dbReference type="Proteomes" id="UP001161247"/>
    </source>
</evidence>
<evidence type="ECO:0000313" key="2">
    <source>
        <dbReference type="EMBL" id="CAI9113337.1"/>
    </source>
</evidence>
<accession>A0AAV1DZW4</accession>
<name>A0AAV1DZW4_OLDCO</name>
<dbReference type="Gene3D" id="3.40.50.1110">
    <property type="entry name" value="SGNH hydrolase"/>
    <property type="match status" value="1"/>
</dbReference>
<organism evidence="2 3">
    <name type="scientific">Oldenlandia corymbosa var. corymbosa</name>
    <dbReference type="NCBI Taxonomy" id="529605"/>
    <lineage>
        <taxon>Eukaryota</taxon>
        <taxon>Viridiplantae</taxon>
        <taxon>Streptophyta</taxon>
        <taxon>Embryophyta</taxon>
        <taxon>Tracheophyta</taxon>
        <taxon>Spermatophyta</taxon>
        <taxon>Magnoliopsida</taxon>
        <taxon>eudicotyledons</taxon>
        <taxon>Gunneridae</taxon>
        <taxon>Pentapetalae</taxon>
        <taxon>asterids</taxon>
        <taxon>lamiids</taxon>
        <taxon>Gentianales</taxon>
        <taxon>Rubiaceae</taxon>
        <taxon>Rubioideae</taxon>
        <taxon>Spermacoceae</taxon>
        <taxon>Hedyotis-Oldenlandia complex</taxon>
        <taxon>Oldenlandia</taxon>
    </lineage>
</organism>
<comment type="similarity">
    <text evidence="1">Belongs to the 'GDSL' lipolytic enzyme family.</text>
</comment>